<dbReference type="EMBL" id="GGEC01073311">
    <property type="protein sequence ID" value="MBX53795.1"/>
    <property type="molecule type" value="Transcribed_RNA"/>
</dbReference>
<accession>A0A2P2PGG3</accession>
<reference evidence="1" key="1">
    <citation type="submission" date="2018-02" db="EMBL/GenBank/DDBJ databases">
        <title>Rhizophora mucronata_Transcriptome.</title>
        <authorList>
            <person name="Meera S.P."/>
            <person name="Sreeshan A."/>
            <person name="Augustine A."/>
        </authorList>
    </citation>
    <scope>NUCLEOTIDE SEQUENCE</scope>
    <source>
        <tissue evidence="1">Leaf</tissue>
    </source>
</reference>
<evidence type="ECO:0000313" key="1">
    <source>
        <dbReference type="EMBL" id="MBX53795.1"/>
    </source>
</evidence>
<proteinExistence type="predicted"/>
<protein>
    <submittedName>
        <fullName evidence="1">Uncharacterized protein</fullName>
    </submittedName>
</protein>
<organism evidence="1">
    <name type="scientific">Rhizophora mucronata</name>
    <name type="common">Asiatic mangrove</name>
    <dbReference type="NCBI Taxonomy" id="61149"/>
    <lineage>
        <taxon>Eukaryota</taxon>
        <taxon>Viridiplantae</taxon>
        <taxon>Streptophyta</taxon>
        <taxon>Embryophyta</taxon>
        <taxon>Tracheophyta</taxon>
        <taxon>Spermatophyta</taxon>
        <taxon>Magnoliopsida</taxon>
        <taxon>eudicotyledons</taxon>
        <taxon>Gunneridae</taxon>
        <taxon>Pentapetalae</taxon>
        <taxon>rosids</taxon>
        <taxon>fabids</taxon>
        <taxon>Malpighiales</taxon>
        <taxon>Rhizophoraceae</taxon>
        <taxon>Rhizophora</taxon>
    </lineage>
</organism>
<name>A0A2P2PGG3_RHIMU</name>
<dbReference type="AlphaFoldDB" id="A0A2P2PGG3"/>
<sequence length="20" mass="2261">MTSCNLILCSMLFGRRTSAR</sequence>